<feature type="non-terminal residue" evidence="1">
    <location>
        <position position="1"/>
    </location>
</feature>
<reference evidence="1 2" key="1">
    <citation type="submission" date="2016-10" db="EMBL/GenBank/DDBJ databases">
        <authorList>
            <person name="de Groot N.N."/>
        </authorList>
    </citation>
    <scope>NUCLEOTIDE SEQUENCE [LARGE SCALE GENOMIC DNA]</scope>
    <source>
        <strain evidence="1 2">CGMCC 4.3143</strain>
    </source>
</reference>
<gene>
    <name evidence="1" type="ORF">SAMN05216377_1521</name>
</gene>
<dbReference type="Gene3D" id="3.20.20.30">
    <property type="entry name" value="Luciferase-like domain"/>
    <property type="match status" value="1"/>
</dbReference>
<dbReference type="GO" id="GO:0016705">
    <property type="term" value="F:oxidoreductase activity, acting on paired donors, with incorporation or reduction of molecular oxygen"/>
    <property type="evidence" value="ECO:0007669"/>
    <property type="project" value="InterPro"/>
</dbReference>
<keyword evidence="1" id="KW-0560">Oxidoreductase</keyword>
<keyword evidence="2" id="KW-1185">Reference proteome</keyword>
<sequence length="176" mass="19389">LLTAPNWGNFEPHGDLEALLEAYNTAAAESGAPRGEVMVYRHTWLGRTEADALEYFDDMVNEYNHYLALTQTGPGAGTREARLKARDVGEQVEFVEAGRVVAATESPSSDNLWEKYSDPVLSTADKMIERFRAMEAMGVDHLACLIAWGQPVEAVVAQMELMAEQVLPAFAERGRA</sequence>
<dbReference type="InterPro" id="IPR036661">
    <property type="entry name" value="Luciferase-like_sf"/>
</dbReference>
<dbReference type="STRING" id="366584.SAMN05216377_1521"/>
<protein>
    <submittedName>
        <fullName evidence="1">Luciferase-like monooxygenase</fullName>
    </submittedName>
</protein>
<dbReference type="SUPFAM" id="SSF51679">
    <property type="entry name" value="Bacterial luciferase-like"/>
    <property type="match status" value="1"/>
</dbReference>
<evidence type="ECO:0000313" key="1">
    <source>
        <dbReference type="EMBL" id="SDH75019.1"/>
    </source>
</evidence>
<organism evidence="1 2">
    <name type="scientific">Pseudonocardia oroxyli</name>
    <dbReference type="NCBI Taxonomy" id="366584"/>
    <lineage>
        <taxon>Bacteria</taxon>
        <taxon>Bacillati</taxon>
        <taxon>Actinomycetota</taxon>
        <taxon>Actinomycetes</taxon>
        <taxon>Pseudonocardiales</taxon>
        <taxon>Pseudonocardiaceae</taxon>
        <taxon>Pseudonocardia</taxon>
    </lineage>
</organism>
<dbReference type="GO" id="GO:0004497">
    <property type="term" value="F:monooxygenase activity"/>
    <property type="evidence" value="ECO:0007669"/>
    <property type="project" value="UniProtKB-KW"/>
</dbReference>
<dbReference type="EMBL" id="FNBE01000052">
    <property type="protein sequence ID" value="SDH75019.1"/>
    <property type="molecule type" value="Genomic_DNA"/>
</dbReference>
<evidence type="ECO:0000313" key="2">
    <source>
        <dbReference type="Proteomes" id="UP000198967"/>
    </source>
</evidence>
<keyword evidence="1" id="KW-0503">Monooxygenase</keyword>
<dbReference type="Proteomes" id="UP000198967">
    <property type="component" value="Unassembled WGS sequence"/>
</dbReference>
<proteinExistence type="predicted"/>
<dbReference type="AlphaFoldDB" id="A0A1G8EZ50"/>
<name>A0A1G8EZ50_PSEOR</name>
<dbReference type="OrthoDB" id="3813791at2"/>
<accession>A0A1G8EZ50</accession>